<dbReference type="AlphaFoldDB" id="A0A0E9RR76"/>
<evidence type="ECO:0000313" key="1">
    <source>
        <dbReference type="EMBL" id="JAH30870.1"/>
    </source>
</evidence>
<sequence length="17" mass="1913">MSGVYTKVETETVAHNF</sequence>
<protein>
    <submittedName>
        <fullName evidence="1">Uncharacterized protein</fullName>
    </submittedName>
</protein>
<dbReference type="EMBL" id="GBXM01077707">
    <property type="protein sequence ID" value="JAH30870.1"/>
    <property type="molecule type" value="Transcribed_RNA"/>
</dbReference>
<proteinExistence type="predicted"/>
<reference evidence="1" key="1">
    <citation type="submission" date="2014-11" db="EMBL/GenBank/DDBJ databases">
        <authorList>
            <person name="Amaro Gonzalez C."/>
        </authorList>
    </citation>
    <scope>NUCLEOTIDE SEQUENCE</scope>
</reference>
<name>A0A0E9RR76_ANGAN</name>
<organism evidence="1">
    <name type="scientific">Anguilla anguilla</name>
    <name type="common">European freshwater eel</name>
    <name type="synonym">Muraena anguilla</name>
    <dbReference type="NCBI Taxonomy" id="7936"/>
    <lineage>
        <taxon>Eukaryota</taxon>
        <taxon>Metazoa</taxon>
        <taxon>Chordata</taxon>
        <taxon>Craniata</taxon>
        <taxon>Vertebrata</taxon>
        <taxon>Euteleostomi</taxon>
        <taxon>Actinopterygii</taxon>
        <taxon>Neopterygii</taxon>
        <taxon>Teleostei</taxon>
        <taxon>Anguilliformes</taxon>
        <taxon>Anguillidae</taxon>
        <taxon>Anguilla</taxon>
    </lineage>
</organism>
<accession>A0A0E9RR76</accession>
<reference evidence="1" key="2">
    <citation type="journal article" date="2015" name="Fish Shellfish Immunol.">
        <title>Early steps in the European eel (Anguilla anguilla)-Vibrio vulnificus interaction in the gills: Role of the RtxA13 toxin.</title>
        <authorList>
            <person name="Callol A."/>
            <person name="Pajuelo D."/>
            <person name="Ebbesson L."/>
            <person name="Teles M."/>
            <person name="MacKenzie S."/>
            <person name="Amaro C."/>
        </authorList>
    </citation>
    <scope>NUCLEOTIDE SEQUENCE</scope>
</reference>